<dbReference type="RefSeq" id="WP_341399768.1">
    <property type="nucleotide sequence ID" value="NZ_JBBUTI010000009.1"/>
</dbReference>
<proteinExistence type="predicted"/>
<keyword evidence="2" id="KW-1185">Reference proteome</keyword>
<name>A0ABU9CB14_9BURK</name>
<accession>A0ABU9CB14</accession>
<evidence type="ECO:0000313" key="1">
    <source>
        <dbReference type="EMBL" id="MEK8047460.1"/>
    </source>
</evidence>
<comment type="caution">
    <text evidence="1">The sequence shown here is derived from an EMBL/GenBank/DDBJ whole genome shotgun (WGS) entry which is preliminary data.</text>
</comment>
<dbReference type="Proteomes" id="UP001379945">
    <property type="component" value="Unassembled WGS sequence"/>
</dbReference>
<protein>
    <submittedName>
        <fullName evidence="1">Uncharacterized protein</fullName>
    </submittedName>
</protein>
<reference evidence="1 2" key="1">
    <citation type="submission" date="2024-04" db="EMBL/GenBank/DDBJ databases">
        <title>Novel species of the genus Ideonella isolated from streams.</title>
        <authorList>
            <person name="Lu H."/>
        </authorList>
    </citation>
    <scope>NUCLEOTIDE SEQUENCE [LARGE SCALE GENOMIC DNA]</scope>
    <source>
        <strain evidence="1 2">LYT19W</strain>
    </source>
</reference>
<sequence>MSLTIALSIAAMALVVIVWGALKAARHAASGPRPGNAGGAANQGYYGAAGAVVADGGSAACVADGGGAGCS</sequence>
<organism evidence="1 2">
    <name type="scientific">Ideonella margarita</name>
    <dbReference type="NCBI Taxonomy" id="2984191"/>
    <lineage>
        <taxon>Bacteria</taxon>
        <taxon>Pseudomonadati</taxon>
        <taxon>Pseudomonadota</taxon>
        <taxon>Betaproteobacteria</taxon>
        <taxon>Burkholderiales</taxon>
        <taxon>Sphaerotilaceae</taxon>
        <taxon>Ideonella</taxon>
    </lineage>
</organism>
<dbReference type="EMBL" id="JBBUTI010000009">
    <property type="protein sequence ID" value="MEK8047460.1"/>
    <property type="molecule type" value="Genomic_DNA"/>
</dbReference>
<gene>
    <name evidence="1" type="ORF">AACH00_13945</name>
</gene>
<evidence type="ECO:0000313" key="2">
    <source>
        <dbReference type="Proteomes" id="UP001379945"/>
    </source>
</evidence>